<evidence type="ECO:0000313" key="6">
    <source>
        <dbReference type="EMBL" id="SMA49758.1"/>
    </source>
</evidence>
<dbReference type="SUPFAM" id="SSF46785">
    <property type="entry name" value="Winged helix' DNA-binding domain"/>
    <property type="match status" value="1"/>
</dbReference>
<dbReference type="PROSITE" id="PS50931">
    <property type="entry name" value="HTH_LYSR"/>
    <property type="match status" value="1"/>
</dbReference>
<organism evidence="6 7">
    <name type="scientific">Parendozoicomonas haliclonae</name>
    <dbReference type="NCBI Taxonomy" id="1960125"/>
    <lineage>
        <taxon>Bacteria</taxon>
        <taxon>Pseudomonadati</taxon>
        <taxon>Pseudomonadota</taxon>
        <taxon>Gammaproteobacteria</taxon>
        <taxon>Oceanospirillales</taxon>
        <taxon>Endozoicomonadaceae</taxon>
        <taxon>Parendozoicomonas</taxon>
    </lineage>
</organism>
<dbReference type="EMBL" id="FWPT01000009">
    <property type="protein sequence ID" value="SMA49758.1"/>
    <property type="molecule type" value="Genomic_DNA"/>
</dbReference>
<dbReference type="PANTHER" id="PTHR30579">
    <property type="entry name" value="TRANSCRIPTIONAL REGULATOR"/>
    <property type="match status" value="1"/>
</dbReference>
<dbReference type="InterPro" id="IPR000847">
    <property type="entry name" value="LysR_HTH_N"/>
</dbReference>
<proteinExistence type="inferred from homology"/>
<dbReference type="Pfam" id="PF00126">
    <property type="entry name" value="HTH_1"/>
    <property type="match status" value="1"/>
</dbReference>
<keyword evidence="4" id="KW-0804">Transcription</keyword>
<keyword evidence="3" id="KW-0238">DNA-binding</keyword>
<dbReference type="NCBIfam" id="TIGR03298">
    <property type="entry name" value="argP"/>
    <property type="match status" value="1"/>
</dbReference>
<dbReference type="Pfam" id="PF03466">
    <property type="entry name" value="LysR_substrate"/>
    <property type="match status" value="1"/>
</dbReference>
<dbReference type="InterPro" id="IPR036388">
    <property type="entry name" value="WH-like_DNA-bd_sf"/>
</dbReference>
<reference evidence="6 7" key="1">
    <citation type="submission" date="2017-03" db="EMBL/GenBank/DDBJ databases">
        <authorList>
            <person name="Afonso C.L."/>
            <person name="Miller P.J."/>
            <person name="Scott M.A."/>
            <person name="Spackman E."/>
            <person name="Goraichik I."/>
            <person name="Dimitrov K.M."/>
            <person name="Suarez D.L."/>
            <person name="Swayne D.E."/>
        </authorList>
    </citation>
    <scope>NUCLEOTIDE SEQUENCE [LARGE SCALE GENOMIC DNA]</scope>
    <source>
        <strain evidence="6">SB41UT1</strain>
    </source>
</reference>
<dbReference type="GO" id="GO:0003677">
    <property type="term" value="F:DNA binding"/>
    <property type="evidence" value="ECO:0007669"/>
    <property type="project" value="UniProtKB-KW"/>
</dbReference>
<dbReference type="OrthoDB" id="3252676at2"/>
<dbReference type="PANTHER" id="PTHR30579:SF2">
    <property type="entry name" value="HTH-TYPE TRANSCRIPTIONAL REGULATOR ARGP"/>
    <property type="match status" value="1"/>
</dbReference>
<dbReference type="NCBIfam" id="NF002964">
    <property type="entry name" value="PRK03635.1"/>
    <property type="match status" value="1"/>
</dbReference>
<protein>
    <submittedName>
        <fullName evidence="6">Putative HTH-type transcriptional regulator</fullName>
    </submittedName>
</protein>
<keyword evidence="2" id="KW-0805">Transcription regulation</keyword>
<dbReference type="InterPro" id="IPR036390">
    <property type="entry name" value="WH_DNA-bd_sf"/>
</dbReference>
<evidence type="ECO:0000256" key="2">
    <source>
        <dbReference type="ARBA" id="ARBA00023015"/>
    </source>
</evidence>
<dbReference type="Gene3D" id="1.10.10.10">
    <property type="entry name" value="Winged helix-like DNA-binding domain superfamily/Winged helix DNA-binding domain"/>
    <property type="match status" value="1"/>
</dbReference>
<evidence type="ECO:0000313" key="7">
    <source>
        <dbReference type="Proteomes" id="UP000196573"/>
    </source>
</evidence>
<evidence type="ECO:0000256" key="4">
    <source>
        <dbReference type="ARBA" id="ARBA00023163"/>
    </source>
</evidence>
<feature type="domain" description="HTH lysR-type" evidence="5">
    <location>
        <begin position="2"/>
        <end position="58"/>
    </location>
</feature>
<dbReference type="InterPro" id="IPR017685">
    <property type="entry name" value="ArgP"/>
</dbReference>
<dbReference type="InterPro" id="IPR005119">
    <property type="entry name" value="LysR_subst-bd"/>
</dbReference>
<dbReference type="PRINTS" id="PR00039">
    <property type="entry name" value="HTHLYSR"/>
</dbReference>
<dbReference type="SUPFAM" id="SSF53850">
    <property type="entry name" value="Periplasmic binding protein-like II"/>
    <property type="match status" value="1"/>
</dbReference>
<gene>
    <name evidence="6" type="ORF">EHSB41UT_03547</name>
</gene>
<keyword evidence="7" id="KW-1185">Reference proteome</keyword>
<dbReference type="RefSeq" id="WP_087112216.1">
    <property type="nucleotide sequence ID" value="NZ_CBCSCN010000011.1"/>
</dbReference>
<dbReference type="GO" id="GO:0003700">
    <property type="term" value="F:DNA-binding transcription factor activity"/>
    <property type="evidence" value="ECO:0007669"/>
    <property type="project" value="InterPro"/>
</dbReference>
<evidence type="ECO:0000256" key="1">
    <source>
        <dbReference type="ARBA" id="ARBA00009437"/>
    </source>
</evidence>
<evidence type="ECO:0000259" key="5">
    <source>
        <dbReference type="PROSITE" id="PS50931"/>
    </source>
</evidence>
<dbReference type="Gene3D" id="3.40.190.290">
    <property type="match status" value="1"/>
</dbReference>
<evidence type="ECO:0000256" key="3">
    <source>
        <dbReference type="ARBA" id="ARBA00023125"/>
    </source>
</evidence>
<name>A0A1X7ANS9_9GAMM</name>
<comment type="similarity">
    <text evidence="1">Belongs to the LysR transcriptional regulatory family.</text>
</comment>
<sequence>MLDHKELETLVAIIDCGSFEAAARRLHISPGAVSQRIKGLENRVGQPLLVRRQPPVATEVGSTVLQHARKVLLLQDEVEAALWPAASSQGHSVSVAINHDSLNCWFMVVVMAVQKDVPVNFDIRTMDNRAALEQLKRGEVMGAITSVVQDVPGCRSRVLGRLGYVAVCSTSFHQRYFSQGLHADSLSHAPYLCHDRCDDLADAVLARYQASQTLANTHYIPSTPMIADAVAQGLGWGMLPSTLVEKHPAREQLIVLDGPEVNVELHWKRWDIQSDTLAVIERHLFAVARACLNQGQSD</sequence>
<dbReference type="InterPro" id="IPR050176">
    <property type="entry name" value="LTTR"/>
</dbReference>
<dbReference type="Proteomes" id="UP000196573">
    <property type="component" value="Unassembled WGS sequence"/>
</dbReference>
<accession>A0A1X7ANS9</accession>
<dbReference type="AlphaFoldDB" id="A0A1X7ANS9"/>